<proteinExistence type="predicted"/>
<feature type="transmembrane region" description="Helical" evidence="1">
    <location>
        <begin position="64"/>
        <end position="83"/>
    </location>
</feature>
<feature type="transmembrane region" description="Helical" evidence="1">
    <location>
        <begin position="92"/>
        <end position="110"/>
    </location>
</feature>
<protein>
    <recommendedName>
        <fullName evidence="4">YhhN-like protein</fullName>
    </recommendedName>
</protein>
<organism evidence="2 3">
    <name type="scientific">Epilithonimonas pallida</name>
    <dbReference type="NCBI Taxonomy" id="373671"/>
    <lineage>
        <taxon>Bacteria</taxon>
        <taxon>Pseudomonadati</taxon>
        <taxon>Bacteroidota</taxon>
        <taxon>Flavobacteriia</taxon>
        <taxon>Flavobacteriales</taxon>
        <taxon>Weeksellaceae</taxon>
        <taxon>Chryseobacterium group</taxon>
        <taxon>Epilithonimonas</taxon>
    </lineage>
</organism>
<evidence type="ECO:0000313" key="2">
    <source>
        <dbReference type="EMBL" id="SMP89473.1"/>
    </source>
</evidence>
<reference evidence="2 3" key="1">
    <citation type="submission" date="2017-05" db="EMBL/GenBank/DDBJ databases">
        <authorList>
            <person name="Varghese N."/>
            <person name="Submissions S."/>
        </authorList>
    </citation>
    <scope>NUCLEOTIDE SEQUENCE [LARGE SCALE GENOMIC DNA]</scope>
    <source>
        <strain evidence="2 3">DSM 18015</strain>
    </source>
</reference>
<keyword evidence="1" id="KW-1133">Transmembrane helix</keyword>
<dbReference type="RefSeq" id="WP_283415538.1">
    <property type="nucleotide sequence ID" value="NZ_FXUO01000002.1"/>
</dbReference>
<gene>
    <name evidence="2" type="ORF">SAMN05421679_1027</name>
</gene>
<feature type="transmembrane region" description="Helical" evidence="1">
    <location>
        <begin position="7"/>
        <end position="25"/>
    </location>
</feature>
<keyword evidence="3" id="KW-1185">Reference proteome</keyword>
<accession>A0ABY1R0P3</accession>
<keyword evidence="1" id="KW-0472">Membrane</keyword>
<dbReference type="Proteomes" id="UP001158050">
    <property type="component" value="Unassembled WGS sequence"/>
</dbReference>
<feature type="transmembrane region" description="Helical" evidence="1">
    <location>
        <begin position="157"/>
        <end position="176"/>
    </location>
</feature>
<name>A0ABY1R0P3_9FLAO</name>
<sequence length="208" mass="24146">MGTLYDILGQLSVVLLFIALIIGIVKFGVFTKNEKWYIYYIIFIAFIESNSYIFIPLFGIKSNIFLYPVYIAGEFFTVTGIFIKKLNLSKKSFIVTGLLSLFFLTADRILAQHQYNNDYSKAISNIIMISLISYSLIQDIKNVKTKSPFQLNDKMFFLYFTVSIFMFLIQNQLIFLSKDQFATVWVINNLLVCIVYALLIKTFLQLKK</sequence>
<evidence type="ECO:0008006" key="4">
    <source>
        <dbReference type="Google" id="ProtNLM"/>
    </source>
</evidence>
<feature type="transmembrane region" description="Helical" evidence="1">
    <location>
        <begin position="182"/>
        <end position="204"/>
    </location>
</feature>
<dbReference type="EMBL" id="FXUO01000002">
    <property type="protein sequence ID" value="SMP89473.1"/>
    <property type="molecule type" value="Genomic_DNA"/>
</dbReference>
<evidence type="ECO:0000256" key="1">
    <source>
        <dbReference type="SAM" id="Phobius"/>
    </source>
</evidence>
<evidence type="ECO:0000313" key="3">
    <source>
        <dbReference type="Proteomes" id="UP001158050"/>
    </source>
</evidence>
<feature type="transmembrane region" description="Helical" evidence="1">
    <location>
        <begin position="37"/>
        <end position="58"/>
    </location>
</feature>
<comment type="caution">
    <text evidence="2">The sequence shown here is derived from an EMBL/GenBank/DDBJ whole genome shotgun (WGS) entry which is preliminary data.</text>
</comment>
<keyword evidence="1" id="KW-0812">Transmembrane</keyword>